<dbReference type="InterPro" id="IPR003347">
    <property type="entry name" value="JmjC_dom"/>
</dbReference>
<evidence type="ECO:0000256" key="1">
    <source>
        <dbReference type="ARBA" id="ARBA00001806"/>
    </source>
</evidence>
<dbReference type="EC" id="2.1.1.290" evidence="5"/>
<evidence type="ECO:0000256" key="14">
    <source>
        <dbReference type="ARBA" id="ARBA00030847"/>
    </source>
</evidence>
<keyword evidence="10" id="KW-0819">tRNA processing</keyword>
<comment type="similarity">
    <text evidence="3">Belongs to the methyltransferase superfamily. LCMT family.</text>
</comment>
<organism evidence="17 18">
    <name type="scientific">Calycina marina</name>
    <dbReference type="NCBI Taxonomy" id="1763456"/>
    <lineage>
        <taxon>Eukaryota</taxon>
        <taxon>Fungi</taxon>
        <taxon>Dikarya</taxon>
        <taxon>Ascomycota</taxon>
        <taxon>Pezizomycotina</taxon>
        <taxon>Leotiomycetes</taxon>
        <taxon>Helotiales</taxon>
        <taxon>Pezizellaceae</taxon>
        <taxon>Calycina</taxon>
    </lineage>
</organism>
<dbReference type="Gene3D" id="6.10.140.1470">
    <property type="match status" value="1"/>
</dbReference>
<dbReference type="EMBL" id="MU253757">
    <property type="protein sequence ID" value="KAG9248031.1"/>
    <property type="molecule type" value="Genomic_DNA"/>
</dbReference>
<dbReference type="PANTHER" id="PTHR46529:SF1">
    <property type="entry name" value="TRNA WYBUTOSINE-SYNTHESIZING PROTEIN 4"/>
    <property type="match status" value="1"/>
</dbReference>
<dbReference type="GO" id="GO:0031591">
    <property type="term" value="P:wybutosine biosynthetic process"/>
    <property type="evidence" value="ECO:0007669"/>
    <property type="project" value="TreeGrafter"/>
</dbReference>
<dbReference type="EC" id="2.3.1.231" evidence="4"/>
<reference evidence="17" key="1">
    <citation type="journal article" date="2021" name="IMA Fungus">
        <title>Genomic characterization of three marine fungi, including Emericellopsis atlantica sp. nov. with signatures of a generalist lifestyle and marine biomass degradation.</title>
        <authorList>
            <person name="Hagestad O.C."/>
            <person name="Hou L."/>
            <person name="Andersen J.H."/>
            <person name="Hansen E.H."/>
            <person name="Altermark B."/>
            <person name="Li C."/>
            <person name="Kuhnert E."/>
            <person name="Cox R.J."/>
            <person name="Crous P.W."/>
            <person name="Spatafora J.W."/>
            <person name="Lail K."/>
            <person name="Amirebrahimi M."/>
            <person name="Lipzen A."/>
            <person name="Pangilinan J."/>
            <person name="Andreopoulos W."/>
            <person name="Hayes R.D."/>
            <person name="Ng V."/>
            <person name="Grigoriev I.V."/>
            <person name="Jackson S.A."/>
            <person name="Sutton T.D.S."/>
            <person name="Dobson A.D.W."/>
            <person name="Rama T."/>
        </authorList>
    </citation>
    <scope>NUCLEOTIDE SEQUENCE</scope>
    <source>
        <strain evidence="17">TRa3180A</strain>
    </source>
</reference>
<comment type="catalytic activity">
    <reaction evidence="1">
        <text>7-[(3S)-3-amino-3-carboxypropyl]wyosine(37) in tRNA(Phe) + S-adenosyl-L-methionine = 7-[(3S)-(3-amino-3-methoxycarbonyl)propyl]wyosine(37) in tRNA(Phe) + S-adenosyl-L-homocysteine</text>
        <dbReference type="Rhea" id="RHEA:36903"/>
        <dbReference type="Rhea" id="RHEA-COMP:10379"/>
        <dbReference type="Rhea" id="RHEA-COMP:11844"/>
        <dbReference type="ChEBI" id="CHEBI:57856"/>
        <dbReference type="ChEBI" id="CHEBI:59789"/>
        <dbReference type="ChEBI" id="CHEBI:73543"/>
        <dbReference type="ChEBI" id="CHEBI:74275"/>
        <dbReference type="EC" id="2.1.1.290"/>
    </reaction>
</comment>
<evidence type="ECO:0000256" key="5">
    <source>
        <dbReference type="ARBA" id="ARBA00012779"/>
    </source>
</evidence>
<dbReference type="SUPFAM" id="SSF51197">
    <property type="entry name" value="Clavaminate synthase-like"/>
    <property type="match status" value="1"/>
</dbReference>
<dbReference type="GO" id="GO:0030488">
    <property type="term" value="P:tRNA methylation"/>
    <property type="evidence" value="ECO:0007669"/>
    <property type="project" value="TreeGrafter"/>
</dbReference>
<dbReference type="Gene3D" id="2.120.10.80">
    <property type="entry name" value="Kelch-type beta propeller"/>
    <property type="match status" value="1"/>
</dbReference>
<comment type="function">
    <text evidence="11">Probable S-adenosyl-L-methionine-dependent methyltransferase that acts as a component of the wybutosine biosynthesis pathway. Wybutosine is a hyper modified guanosine with a tricyclic base found at the 3'-position adjacent to the anticodon of eukaryotic phenylalanine tRNA. May methylate the carboxyl group of leucine residues to form alpha-leucine ester residues.</text>
</comment>
<evidence type="ECO:0000256" key="8">
    <source>
        <dbReference type="ARBA" id="ARBA00022679"/>
    </source>
</evidence>
<evidence type="ECO:0000256" key="3">
    <source>
        <dbReference type="ARBA" id="ARBA00010703"/>
    </source>
</evidence>
<comment type="caution">
    <text evidence="17">The sequence shown here is derived from an EMBL/GenBank/DDBJ whole genome shotgun (WGS) entry which is preliminary data.</text>
</comment>
<feature type="domain" description="JmjC" evidence="16">
    <location>
        <begin position="695"/>
        <end position="849"/>
    </location>
</feature>
<comment type="catalytic activity">
    <reaction evidence="15">
        <text>7-[(3S)-(3-amino-3-methoxycarbonyl)propyl]wyosine(37) in tRNA(Phe) + S-adenosyl-L-methionine + CO2 = wybutosine(37) in tRNA(Phe) + S-adenosyl-L-homocysteine + 2 H(+)</text>
        <dbReference type="Rhea" id="RHEA:37119"/>
        <dbReference type="Rhea" id="RHEA-COMP:11844"/>
        <dbReference type="Rhea" id="RHEA-COMP:11847"/>
        <dbReference type="ChEBI" id="CHEBI:15378"/>
        <dbReference type="ChEBI" id="CHEBI:16526"/>
        <dbReference type="ChEBI" id="CHEBI:57856"/>
        <dbReference type="ChEBI" id="CHEBI:59789"/>
        <dbReference type="ChEBI" id="CHEBI:73544"/>
        <dbReference type="ChEBI" id="CHEBI:74275"/>
        <dbReference type="EC" id="2.3.1.231"/>
    </reaction>
</comment>
<dbReference type="Gene3D" id="2.60.120.650">
    <property type="entry name" value="Cupin"/>
    <property type="match status" value="1"/>
</dbReference>
<evidence type="ECO:0000256" key="10">
    <source>
        <dbReference type="ARBA" id="ARBA00022694"/>
    </source>
</evidence>
<evidence type="ECO:0000313" key="18">
    <source>
        <dbReference type="Proteomes" id="UP000887226"/>
    </source>
</evidence>
<evidence type="ECO:0000256" key="13">
    <source>
        <dbReference type="ARBA" id="ARBA00030231"/>
    </source>
</evidence>
<keyword evidence="8" id="KW-0808">Transferase</keyword>
<keyword evidence="9" id="KW-0949">S-adenosyl-L-methionine</keyword>
<dbReference type="Pfam" id="PF13621">
    <property type="entry name" value="Cupin_8"/>
    <property type="match status" value="1"/>
</dbReference>
<dbReference type="InterPro" id="IPR029063">
    <property type="entry name" value="SAM-dependent_MTases_sf"/>
</dbReference>
<dbReference type="GO" id="GO:0008175">
    <property type="term" value="F:tRNA methyltransferase activity"/>
    <property type="evidence" value="ECO:0007669"/>
    <property type="project" value="TreeGrafter"/>
</dbReference>
<evidence type="ECO:0000256" key="15">
    <source>
        <dbReference type="ARBA" id="ARBA00049250"/>
    </source>
</evidence>
<dbReference type="SUPFAM" id="SSF53335">
    <property type="entry name" value="S-adenosyl-L-methionine-dependent methyltransferases"/>
    <property type="match status" value="1"/>
</dbReference>
<evidence type="ECO:0000259" key="16">
    <source>
        <dbReference type="PROSITE" id="PS51184"/>
    </source>
</evidence>
<evidence type="ECO:0000256" key="7">
    <source>
        <dbReference type="ARBA" id="ARBA00022603"/>
    </source>
</evidence>
<dbReference type="Pfam" id="PF13418">
    <property type="entry name" value="Beta-prop_TYW4"/>
    <property type="match status" value="1"/>
</dbReference>
<gene>
    <name evidence="17" type="ORF">BJ878DRAFT_99558</name>
</gene>
<dbReference type="InterPro" id="IPR041667">
    <property type="entry name" value="Cupin_8"/>
</dbReference>
<dbReference type="PROSITE" id="PS51184">
    <property type="entry name" value="JMJC"/>
    <property type="match status" value="1"/>
</dbReference>
<evidence type="ECO:0000256" key="11">
    <source>
        <dbReference type="ARBA" id="ARBA00025588"/>
    </source>
</evidence>
<evidence type="ECO:0000313" key="17">
    <source>
        <dbReference type="EMBL" id="KAG9248031.1"/>
    </source>
</evidence>
<dbReference type="Proteomes" id="UP000887226">
    <property type="component" value="Unassembled WGS sequence"/>
</dbReference>
<dbReference type="AlphaFoldDB" id="A0A9P7ZA41"/>
<keyword evidence="18" id="KW-1185">Reference proteome</keyword>
<keyword evidence="7" id="KW-0489">Methyltransferase</keyword>
<evidence type="ECO:0000256" key="6">
    <source>
        <dbReference type="ARBA" id="ARBA00018045"/>
    </source>
</evidence>
<evidence type="ECO:0000256" key="4">
    <source>
        <dbReference type="ARBA" id="ARBA00012155"/>
    </source>
</evidence>
<dbReference type="InterPro" id="IPR011043">
    <property type="entry name" value="Gal_Oxase/kelch_b-propeller"/>
</dbReference>
<comment type="pathway">
    <text evidence="2">tRNA modification; wybutosine-tRNA(Phe) biosynthesis.</text>
</comment>
<evidence type="ECO:0000256" key="9">
    <source>
        <dbReference type="ARBA" id="ARBA00022691"/>
    </source>
</evidence>
<dbReference type="OrthoDB" id="47172at2759"/>
<evidence type="ECO:0000256" key="12">
    <source>
        <dbReference type="ARBA" id="ARBA00029750"/>
    </source>
</evidence>
<protein>
    <recommendedName>
        <fullName evidence="6">tRNA wybutosine-synthesizing protein 4</fullName>
        <ecNumber evidence="5">2.1.1.290</ecNumber>
        <ecNumber evidence="4">2.3.1.231</ecNumber>
    </recommendedName>
    <alternativeName>
        <fullName evidence="13">Leucine carboxyl methyltransferase 2</fullName>
    </alternativeName>
    <alternativeName>
        <fullName evidence="14">tRNA(Phe) (7-(3-amino-3-(methoxycarbonyl)propyl)wyosine(37)-N)-methoxycarbonyltransferase</fullName>
    </alternativeName>
    <alternativeName>
        <fullName evidence="12">tRNA(Phe) (7-(3-amino-3-carboxypropyl)wyosine(37)-O)-methyltransferase</fullName>
    </alternativeName>
</protein>
<proteinExistence type="inferred from homology"/>
<dbReference type="InterPro" id="IPR015915">
    <property type="entry name" value="Kelch-typ_b-propeller"/>
</dbReference>
<evidence type="ECO:0000256" key="2">
    <source>
        <dbReference type="ARBA" id="ARBA00004797"/>
    </source>
</evidence>
<dbReference type="SUPFAM" id="SSF50965">
    <property type="entry name" value="Galactose oxidase, central domain"/>
    <property type="match status" value="1"/>
</dbReference>
<dbReference type="FunFam" id="2.60.120.650:FF:000043">
    <property type="entry name" value="tRNA wybutosine-synthesizing protein 4"/>
    <property type="match status" value="1"/>
</dbReference>
<name>A0A9P7ZA41_9HELO</name>
<accession>A0A9P7ZA41</accession>
<sequence>MLKKRNVVHNTVELYSMLSNPSELIEGDVLFRSDEYIQLGCDLRDLPSLHSALSSVIDLERYKVLLTAEVSITYMKLEESNALIHWASSLPEAHFCLLEQILPEGSTHPFAETMMAHFEKLQTPLGAVNQYPTARSQENRFASLGWTGVEARNLWKLWSDPNFLTRQDRLSLDIEPFDEWEEFAIFGAHYFLLTADNLKGRDSRGTSATVSYNPGLVNAQESSLGVQSSVTYCENPKSEGRRRFGAAFAISSSRRTTDAVAHFGGMGLHTRTNSMDIYSSQGRISKQEGSYESVPQARMCHTVTDMGAHGALLVGGRTSPDNAFRDCWIYHKFSDRYEKVDDLPYPLYRHSAVHLNDDCVLTSPGKSSSQIIENQFLVWNRAFGWRTCAIEGDNSPSSTYGATLFKFAGSLGSEPVGVLAGGLSDEGILSQDKWKWVLWRQPGKTPIIRFSRLVDHSSGAEQPSIARFGASTVFHKGTNYIVGGIVKNEALGPASEICRFEDDQSEGGITKPLGIYFQQPSLMIGSSVISFDDQIVIMGGGAVCFSFGTFWNKGCYNMAVPRLEEDTVTRVEYRGTVFPTGKDKVAFQSEIFEQRPVVAIPRVKLQSSQDFDRLLKENRPVILEGLSLGSCLEQWTPTYLKEKIAREVVIHEATEAHMDFKSKNFKYTTMPFADCIDRAESGGRLYLRSLSADKPSELPADISKDFPSIAADFQLPPELSVITQTFHSSPLRISGDVNVWLHYDVMANVLCQIRGSKRLLLFPPTDVKHFDIEPGSSNSSMNVFEKLQEGSFGDVHPHEVLLSPGDILFLPQLWLHTAAPASGTSIAVNVFFKGLQASRYASGKDVYGNRDLQAYEKGRQDVTKIIKSFDNLPNDVRAFYLSRLADEFAQSCKN</sequence>
<dbReference type="PANTHER" id="PTHR46529">
    <property type="entry name" value="TRNA WYBUTOSINE-SYNTHESIZING PROTEIN 4"/>
    <property type="match status" value="1"/>
</dbReference>
<dbReference type="Gene3D" id="3.40.50.150">
    <property type="entry name" value="Vaccinia Virus protein VP39"/>
    <property type="match status" value="1"/>
</dbReference>